<dbReference type="Proteomes" id="UP000269412">
    <property type="component" value="Unassembled WGS sequence"/>
</dbReference>
<evidence type="ECO:0000313" key="3">
    <source>
        <dbReference type="Proteomes" id="UP000269412"/>
    </source>
</evidence>
<keyword evidence="1" id="KW-0732">Signal</keyword>
<comment type="caution">
    <text evidence="2">The sequence shown here is derived from an EMBL/GenBank/DDBJ whole genome shotgun (WGS) entry which is preliminary data.</text>
</comment>
<dbReference type="OrthoDB" id="1447972at2"/>
<dbReference type="AlphaFoldDB" id="A0A495DS30"/>
<sequence>MRNTFFFFFIVLLVNLKVAHAQSSSSNQKQDNGIKEINDANKTITNANSSIEQTNESLKSTINSSKETINTIGSLFGTGDKKKTPKGTVNITIHNATYDNESIHSLYNHIIKTRGVKKPVKKYNSGLVSILLNYKESADNLWQMVPKSTRNSFKMIEISDNTIVVKYSK</sequence>
<name>A0A495DS30_9FLAO</name>
<accession>A0A495DS30</accession>
<proteinExistence type="predicted"/>
<evidence type="ECO:0000256" key="1">
    <source>
        <dbReference type="SAM" id="SignalP"/>
    </source>
</evidence>
<keyword evidence="3" id="KW-1185">Reference proteome</keyword>
<reference evidence="2 3" key="1">
    <citation type="submission" date="2018-10" db="EMBL/GenBank/DDBJ databases">
        <title>Genomic Encyclopedia of Archaeal and Bacterial Type Strains, Phase II (KMG-II): from individual species to whole genera.</title>
        <authorList>
            <person name="Goeker M."/>
        </authorList>
    </citation>
    <scope>NUCLEOTIDE SEQUENCE [LARGE SCALE GENOMIC DNA]</scope>
    <source>
        <strain evidence="2 3">DSM 25230</strain>
    </source>
</reference>
<protein>
    <submittedName>
        <fullName evidence="2">Uncharacterized protein</fullName>
    </submittedName>
</protein>
<feature type="chain" id="PRO_5019746952" evidence="1">
    <location>
        <begin position="22"/>
        <end position="169"/>
    </location>
</feature>
<dbReference type="RefSeq" id="WP_121069329.1">
    <property type="nucleotide sequence ID" value="NZ_RBIQ01000014.1"/>
</dbReference>
<evidence type="ECO:0000313" key="2">
    <source>
        <dbReference type="EMBL" id="RKR06493.1"/>
    </source>
</evidence>
<feature type="signal peptide" evidence="1">
    <location>
        <begin position="1"/>
        <end position="21"/>
    </location>
</feature>
<organism evidence="2 3">
    <name type="scientific">Maribacter vaceletii</name>
    <dbReference type="NCBI Taxonomy" id="1206816"/>
    <lineage>
        <taxon>Bacteria</taxon>
        <taxon>Pseudomonadati</taxon>
        <taxon>Bacteroidota</taxon>
        <taxon>Flavobacteriia</taxon>
        <taxon>Flavobacteriales</taxon>
        <taxon>Flavobacteriaceae</taxon>
        <taxon>Maribacter</taxon>
    </lineage>
</organism>
<gene>
    <name evidence="2" type="ORF">CLV91_3348</name>
</gene>
<dbReference type="EMBL" id="RBIQ01000014">
    <property type="protein sequence ID" value="RKR06493.1"/>
    <property type="molecule type" value="Genomic_DNA"/>
</dbReference>